<dbReference type="GO" id="GO:0047061">
    <property type="term" value="F:glucose-fructose oxidoreductase activity"/>
    <property type="evidence" value="ECO:0007669"/>
    <property type="project" value="UniProtKB-EC"/>
</dbReference>
<keyword evidence="4" id="KW-1185">Reference proteome</keyword>
<evidence type="ECO:0000259" key="1">
    <source>
        <dbReference type="Pfam" id="PF01408"/>
    </source>
</evidence>
<organism evidence="3 4">
    <name type="scientific">Maioricimonas rarisocia</name>
    <dbReference type="NCBI Taxonomy" id="2528026"/>
    <lineage>
        <taxon>Bacteria</taxon>
        <taxon>Pseudomonadati</taxon>
        <taxon>Planctomycetota</taxon>
        <taxon>Planctomycetia</taxon>
        <taxon>Planctomycetales</taxon>
        <taxon>Planctomycetaceae</taxon>
        <taxon>Maioricimonas</taxon>
    </lineage>
</organism>
<dbReference type="SUPFAM" id="SSF51735">
    <property type="entry name" value="NAD(P)-binding Rossmann-fold domains"/>
    <property type="match status" value="1"/>
</dbReference>
<gene>
    <name evidence="3" type="primary">gfo_1</name>
    <name evidence="3" type="ORF">Mal4_10230</name>
</gene>
<evidence type="ECO:0000259" key="2">
    <source>
        <dbReference type="Pfam" id="PF02894"/>
    </source>
</evidence>
<dbReference type="InterPro" id="IPR004104">
    <property type="entry name" value="Gfo/Idh/MocA-like_OxRdtase_C"/>
</dbReference>
<dbReference type="PANTHER" id="PTHR43818">
    <property type="entry name" value="BCDNA.GH03377"/>
    <property type="match status" value="1"/>
</dbReference>
<evidence type="ECO:0000313" key="3">
    <source>
        <dbReference type="EMBL" id="QDU36727.1"/>
    </source>
</evidence>
<dbReference type="Pfam" id="PF02894">
    <property type="entry name" value="GFO_IDH_MocA_C"/>
    <property type="match status" value="1"/>
</dbReference>
<dbReference type="Proteomes" id="UP000320496">
    <property type="component" value="Chromosome"/>
</dbReference>
<dbReference type="KEGG" id="mri:Mal4_10230"/>
<feature type="domain" description="Gfo/Idh/MocA-like oxidoreductase C-terminal" evidence="2">
    <location>
        <begin position="204"/>
        <end position="457"/>
    </location>
</feature>
<dbReference type="NCBIfam" id="TIGR01409">
    <property type="entry name" value="TAT_signal_seq"/>
    <property type="match status" value="1"/>
</dbReference>
<feature type="domain" description="Gfo/Idh/MocA-like oxidoreductase N-terminal" evidence="1">
    <location>
        <begin position="52"/>
        <end position="190"/>
    </location>
</feature>
<protein>
    <submittedName>
        <fullName evidence="3">Glucose--fructose oxidoreductase</fullName>
        <ecNumber evidence="3">1.1.99.28</ecNumber>
    </submittedName>
</protein>
<proteinExistence type="predicted"/>
<dbReference type="PANTHER" id="PTHR43818:SF12">
    <property type="entry name" value="NADH-DEPENDENT DEHYDROGENASE-RELATED"/>
    <property type="match status" value="1"/>
</dbReference>
<dbReference type="Pfam" id="PF01408">
    <property type="entry name" value="GFO_IDH_MocA"/>
    <property type="match status" value="1"/>
</dbReference>
<reference evidence="3 4" key="1">
    <citation type="submission" date="2019-02" db="EMBL/GenBank/DDBJ databases">
        <title>Deep-cultivation of Planctomycetes and their phenomic and genomic characterization uncovers novel biology.</title>
        <authorList>
            <person name="Wiegand S."/>
            <person name="Jogler M."/>
            <person name="Boedeker C."/>
            <person name="Pinto D."/>
            <person name="Vollmers J."/>
            <person name="Rivas-Marin E."/>
            <person name="Kohn T."/>
            <person name="Peeters S.H."/>
            <person name="Heuer A."/>
            <person name="Rast P."/>
            <person name="Oberbeckmann S."/>
            <person name="Bunk B."/>
            <person name="Jeske O."/>
            <person name="Meyerdierks A."/>
            <person name="Storesund J.E."/>
            <person name="Kallscheuer N."/>
            <person name="Luecker S."/>
            <person name="Lage O.M."/>
            <person name="Pohl T."/>
            <person name="Merkel B.J."/>
            <person name="Hornburger P."/>
            <person name="Mueller R.-W."/>
            <person name="Bruemmer F."/>
            <person name="Labrenz M."/>
            <person name="Spormann A.M."/>
            <person name="Op den Camp H."/>
            <person name="Overmann J."/>
            <person name="Amann R."/>
            <person name="Jetten M.S.M."/>
            <person name="Mascher T."/>
            <person name="Medema M.H."/>
            <person name="Devos D.P."/>
            <person name="Kaster A.-K."/>
            <person name="Ovreas L."/>
            <person name="Rohde M."/>
            <person name="Galperin M.Y."/>
            <person name="Jogler C."/>
        </authorList>
    </citation>
    <scope>NUCLEOTIDE SEQUENCE [LARGE SCALE GENOMIC DNA]</scope>
    <source>
        <strain evidence="3 4">Mal4</strain>
    </source>
</reference>
<dbReference type="InterPro" id="IPR019546">
    <property type="entry name" value="TAT_signal_bac_arc"/>
</dbReference>
<dbReference type="EMBL" id="CP036275">
    <property type="protein sequence ID" value="QDU36727.1"/>
    <property type="molecule type" value="Genomic_DNA"/>
</dbReference>
<dbReference type="OrthoDB" id="9792935at2"/>
<dbReference type="RefSeq" id="WP_145367361.1">
    <property type="nucleotide sequence ID" value="NZ_CP036275.1"/>
</dbReference>
<dbReference type="SUPFAM" id="SSF55347">
    <property type="entry name" value="Glyceraldehyde-3-phosphate dehydrogenase-like, C-terminal domain"/>
    <property type="match status" value="1"/>
</dbReference>
<dbReference type="Gene3D" id="3.30.360.10">
    <property type="entry name" value="Dihydrodipicolinate Reductase, domain 2"/>
    <property type="match status" value="1"/>
</dbReference>
<name>A0A517Z2P4_9PLAN</name>
<accession>A0A517Z2P4</accession>
<dbReference type="InterPro" id="IPR050463">
    <property type="entry name" value="Gfo/Idh/MocA_oxidrdct_glycsds"/>
</dbReference>
<keyword evidence="3" id="KW-0560">Oxidoreductase</keyword>
<dbReference type="InterPro" id="IPR000683">
    <property type="entry name" value="Gfo/Idh/MocA-like_OxRdtase_N"/>
</dbReference>
<dbReference type="Gene3D" id="3.40.50.720">
    <property type="entry name" value="NAD(P)-binding Rossmann-like Domain"/>
    <property type="match status" value="1"/>
</dbReference>
<evidence type="ECO:0000313" key="4">
    <source>
        <dbReference type="Proteomes" id="UP000320496"/>
    </source>
</evidence>
<dbReference type="GO" id="GO:0000166">
    <property type="term" value="F:nucleotide binding"/>
    <property type="evidence" value="ECO:0007669"/>
    <property type="project" value="InterPro"/>
</dbReference>
<dbReference type="EC" id="1.1.99.28" evidence="3"/>
<dbReference type="PROSITE" id="PS51318">
    <property type="entry name" value="TAT"/>
    <property type="match status" value="1"/>
</dbReference>
<dbReference type="InterPro" id="IPR036291">
    <property type="entry name" value="NAD(P)-bd_dom_sf"/>
</dbReference>
<dbReference type="AlphaFoldDB" id="A0A517Z2P4"/>
<sequence>MVLTPEQEQIGKQNFSDAVGVSRRDFLAGVGAGAAGLGVAYFGYQELKGDPVRVAFIGTGDEGNILITQHPPKYMDIVAVADLRPSNRDRAFTGDGNEHRVGLIKKLGPEKASKIKVYDDHRKLLDAKDELGIEAVVIATPLVTHAPIALDCLDAGLHVLTEKLMARTVPDCKAMIRKARDNNRLLAVGHQRHYSVLYDNANSLVKNGLLGDIKYIRAQWHRNNSFPHSDSWQKGIPSADREALAKADLSSFGFDSLNQLINWRLYNSTGGGLMAELGSHQMDACSIFLGKVHPLAVQGYGGKNFYGIPGVGPKDKWDDDREIDDHVYVTLEFPGPHYEQNDRDICIVTYSSMSTNKFEPYGELVYGSRGTLFMKTEKEAMLWKEEGRGSLGGGPDQRLWVVSGSAEGGGPVMEAYETTSGSAKASSTGGELAENVSRGYTEEMEHFCYAIRNQGSDYWPGGEPLAPSKGGLRCNGVVAMADAIMALTSNLAMATRQRIEFKPEWFDPDSDAAPETDPEIVG</sequence>
<dbReference type="InterPro" id="IPR006311">
    <property type="entry name" value="TAT_signal"/>
</dbReference>